<feature type="domain" description="EGF-like" evidence="20">
    <location>
        <begin position="289"/>
        <end position="328"/>
    </location>
</feature>
<evidence type="ECO:0000256" key="8">
    <source>
        <dbReference type="ARBA" id="ARBA00022741"/>
    </source>
</evidence>
<dbReference type="InterPro" id="IPR049883">
    <property type="entry name" value="NOTCH1_EGF-like"/>
</dbReference>
<evidence type="ECO:0000259" key="19">
    <source>
        <dbReference type="PROSITE" id="PS50011"/>
    </source>
</evidence>
<evidence type="ECO:0000256" key="4">
    <source>
        <dbReference type="ARBA" id="ARBA00022679"/>
    </source>
</evidence>
<dbReference type="CDD" id="cd00054">
    <property type="entry name" value="EGF_CA"/>
    <property type="match status" value="1"/>
</dbReference>
<name>A0AAV9KTA3_9SOLN</name>
<dbReference type="PANTHER" id="PTHR27005:SF527">
    <property type="entry name" value="WALL-ASSOCIATED RECEPTOR KINASE-LIKE 16"/>
    <property type="match status" value="1"/>
</dbReference>
<dbReference type="SUPFAM" id="SSF56112">
    <property type="entry name" value="Protein kinase-like (PK-like)"/>
    <property type="match status" value="1"/>
</dbReference>
<dbReference type="InterPro" id="IPR000742">
    <property type="entry name" value="EGF"/>
</dbReference>
<dbReference type="Gene3D" id="1.10.510.10">
    <property type="entry name" value="Transferase(Phosphotransferase) domain 1"/>
    <property type="match status" value="1"/>
</dbReference>
<evidence type="ECO:0000256" key="1">
    <source>
        <dbReference type="ARBA" id="ARBA00004479"/>
    </source>
</evidence>
<dbReference type="GO" id="GO:0005524">
    <property type="term" value="F:ATP binding"/>
    <property type="evidence" value="ECO:0007669"/>
    <property type="project" value="UniProtKB-UniRule"/>
</dbReference>
<proteinExistence type="predicted"/>
<comment type="caution">
    <text evidence="21">The sequence shown here is derived from an EMBL/GenBank/DDBJ whole genome shotgun (WGS) entry which is preliminary data.</text>
</comment>
<keyword evidence="14" id="KW-0325">Glycoprotein</keyword>
<keyword evidence="9" id="KW-0418">Kinase</keyword>
<evidence type="ECO:0000256" key="7">
    <source>
        <dbReference type="ARBA" id="ARBA00022737"/>
    </source>
</evidence>
<comment type="catalytic activity">
    <reaction evidence="15">
        <text>L-seryl-[protein] + ATP = O-phospho-L-seryl-[protein] + ADP + H(+)</text>
        <dbReference type="Rhea" id="RHEA:17989"/>
        <dbReference type="Rhea" id="RHEA-COMP:9863"/>
        <dbReference type="Rhea" id="RHEA-COMP:11604"/>
        <dbReference type="ChEBI" id="CHEBI:15378"/>
        <dbReference type="ChEBI" id="CHEBI:29999"/>
        <dbReference type="ChEBI" id="CHEBI:30616"/>
        <dbReference type="ChEBI" id="CHEBI:83421"/>
        <dbReference type="ChEBI" id="CHEBI:456216"/>
    </reaction>
</comment>
<dbReference type="GO" id="GO:0004674">
    <property type="term" value="F:protein serine/threonine kinase activity"/>
    <property type="evidence" value="ECO:0007669"/>
    <property type="project" value="UniProtKB-KW"/>
</dbReference>
<dbReference type="GO" id="GO:0005886">
    <property type="term" value="C:plasma membrane"/>
    <property type="evidence" value="ECO:0007669"/>
    <property type="project" value="TreeGrafter"/>
</dbReference>
<keyword evidence="10 18" id="KW-0067">ATP-binding</keyword>
<dbReference type="PANTHER" id="PTHR27005">
    <property type="entry name" value="WALL-ASSOCIATED RECEPTOR KINASE-LIKE 21"/>
    <property type="match status" value="1"/>
</dbReference>
<evidence type="ECO:0000256" key="12">
    <source>
        <dbReference type="ARBA" id="ARBA00023136"/>
    </source>
</evidence>
<gene>
    <name evidence="21" type="ORF">R3W88_014799</name>
</gene>
<feature type="binding site" evidence="18">
    <location>
        <position position="405"/>
    </location>
    <ligand>
        <name>ATP</name>
        <dbReference type="ChEBI" id="CHEBI:30616"/>
    </ligand>
</feature>
<keyword evidence="22" id="KW-1185">Reference proteome</keyword>
<dbReference type="PROSITE" id="PS50026">
    <property type="entry name" value="EGF_3"/>
    <property type="match status" value="1"/>
</dbReference>
<evidence type="ECO:0000256" key="13">
    <source>
        <dbReference type="ARBA" id="ARBA00023157"/>
    </source>
</evidence>
<dbReference type="InterPro" id="IPR017441">
    <property type="entry name" value="Protein_kinase_ATP_BS"/>
</dbReference>
<dbReference type="InterPro" id="IPR009030">
    <property type="entry name" value="Growth_fac_rcpt_cys_sf"/>
</dbReference>
<evidence type="ECO:0000256" key="9">
    <source>
        <dbReference type="ARBA" id="ARBA00022777"/>
    </source>
</evidence>
<dbReference type="EMBL" id="JAWPEI010000009">
    <property type="protein sequence ID" value="KAK4716461.1"/>
    <property type="molecule type" value="Genomic_DNA"/>
</dbReference>
<evidence type="ECO:0000256" key="6">
    <source>
        <dbReference type="ARBA" id="ARBA00022729"/>
    </source>
</evidence>
<keyword evidence="8 18" id="KW-0547">Nucleotide-binding</keyword>
<evidence type="ECO:0008006" key="23">
    <source>
        <dbReference type="Google" id="ProtNLM"/>
    </source>
</evidence>
<dbReference type="SMART" id="SM00179">
    <property type="entry name" value="EGF_CA"/>
    <property type="match status" value="1"/>
</dbReference>
<dbReference type="InterPro" id="IPR000719">
    <property type="entry name" value="Prot_kinase_dom"/>
</dbReference>
<dbReference type="Pfam" id="PF07714">
    <property type="entry name" value="PK_Tyr_Ser-Thr"/>
    <property type="match status" value="1"/>
</dbReference>
<protein>
    <recommendedName>
        <fullName evidence="23">Protein kinase domain-containing protein</fullName>
    </recommendedName>
</protein>
<keyword evidence="4" id="KW-0808">Transferase</keyword>
<keyword evidence="3 17" id="KW-0245">EGF-like domain</keyword>
<evidence type="ECO:0000256" key="18">
    <source>
        <dbReference type="PROSITE-ProRule" id="PRU10141"/>
    </source>
</evidence>
<keyword evidence="6" id="KW-0732">Signal</keyword>
<dbReference type="Gene3D" id="3.30.200.20">
    <property type="entry name" value="Phosphorylase Kinase, domain 1"/>
    <property type="match status" value="1"/>
</dbReference>
<dbReference type="GO" id="GO:0007166">
    <property type="term" value="P:cell surface receptor signaling pathway"/>
    <property type="evidence" value="ECO:0007669"/>
    <property type="project" value="InterPro"/>
</dbReference>
<evidence type="ECO:0000256" key="10">
    <source>
        <dbReference type="ARBA" id="ARBA00022840"/>
    </source>
</evidence>
<dbReference type="GO" id="GO:0030247">
    <property type="term" value="F:polysaccharide binding"/>
    <property type="evidence" value="ECO:0007669"/>
    <property type="project" value="InterPro"/>
</dbReference>
<dbReference type="Gene3D" id="2.10.25.10">
    <property type="entry name" value="Laminin"/>
    <property type="match status" value="1"/>
</dbReference>
<dbReference type="SUPFAM" id="SSF57184">
    <property type="entry name" value="Growth factor receptor domain"/>
    <property type="match status" value="1"/>
</dbReference>
<sequence>MSNNMANPGCRTKCGSLTVPYPFGIGIDAGCSIHPIFDIRCNTSSNPPIAYLNTGATNVLNITTKPMEVIDISTSQIRIRNVLASKCYEENGELSTQELVFLNTGVSFFTVSKNDNKLILIGCDDLAMVFGFSLYEGKNFSTGCMTTCSRGQDVSNNGTCSGIGCCQAAIPKGLTIYLGFVNRPGNHTNVWSFNPCSYAFLGDHEKFTFRGTSDFMDPNFVDRIVNDVPIVIDWAIGTKNCSVVRNSTAYSCMEHSLCVDSESGRGGYRCICEEGYDGNPILVQAIKVYIDECATIPCAGICKNTPGGFECSCPKGYFGDGKKGRGCQKEHDFPILKLSLEKFFEKNGGMLLKQQMSSKLNKVFTTEELEKATNNFSKDRILGVGGNGVVYKGVLPDQRVVAIKKSKQLEQNQIEEFINEVVMLTQINHKNVVKLLGCCLETEVPLLTTNIADFGASRLRPLDQADMSSLIPGTLGYLDPEAIQMGLSDKSDVYGFGIVLAELLTGRKAIDLTLPNKEKSLAAYFIASMKENRLFQILHHRVLKEGSLDQLNAMGELVVRCLNIKGEERPTIHECIGRIH</sequence>
<dbReference type="InterPro" id="IPR000152">
    <property type="entry name" value="EGF-type_Asp/Asn_hydroxyl_site"/>
</dbReference>
<dbReference type="PROSITE" id="PS00010">
    <property type="entry name" value="ASX_HYDROXYL"/>
    <property type="match status" value="1"/>
</dbReference>
<keyword evidence="2" id="KW-0723">Serine/threonine-protein kinase</keyword>
<organism evidence="21 22">
    <name type="scientific">Solanum pinnatisectum</name>
    <name type="common">tansyleaf nightshade</name>
    <dbReference type="NCBI Taxonomy" id="50273"/>
    <lineage>
        <taxon>Eukaryota</taxon>
        <taxon>Viridiplantae</taxon>
        <taxon>Streptophyta</taxon>
        <taxon>Embryophyta</taxon>
        <taxon>Tracheophyta</taxon>
        <taxon>Spermatophyta</taxon>
        <taxon>Magnoliopsida</taxon>
        <taxon>eudicotyledons</taxon>
        <taxon>Gunneridae</taxon>
        <taxon>Pentapetalae</taxon>
        <taxon>asterids</taxon>
        <taxon>lamiids</taxon>
        <taxon>Solanales</taxon>
        <taxon>Solanaceae</taxon>
        <taxon>Solanoideae</taxon>
        <taxon>Solaneae</taxon>
        <taxon>Solanum</taxon>
    </lineage>
</organism>
<comment type="catalytic activity">
    <reaction evidence="16">
        <text>L-threonyl-[protein] + ATP = O-phospho-L-threonyl-[protein] + ADP + H(+)</text>
        <dbReference type="Rhea" id="RHEA:46608"/>
        <dbReference type="Rhea" id="RHEA-COMP:11060"/>
        <dbReference type="Rhea" id="RHEA-COMP:11605"/>
        <dbReference type="ChEBI" id="CHEBI:15378"/>
        <dbReference type="ChEBI" id="CHEBI:30013"/>
        <dbReference type="ChEBI" id="CHEBI:30616"/>
        <dbReference type="ChEBI" id="CHEBI:61977"/>
        <dbReference type="ChEBI" id="CHEBI:456216"/>
    </reaction>
</comment>
<dbReference type="PROSITE" id="PS50011">
    <property type="entry name" value="PROTEIN_KINASE_DOM"/>
    <property type="match status" value="1"/>
</dbReference>
<keyword evidence="5" id="KW-0812">Transmembrane</keyword>
<keyword evidence="12" id="KW-0472">Membrane</keyword>
<dbReference type="GO" id="GO:0005509">
    <property type="term" value="F:calcium ion binding"/>
    <property type="evidence" value="ECO:0007669"/>
    <property type="project" value="InterPro"/>
</dbReference>
<dbReference type="Pfam" id="PF00069">
    <property type="entry name" value="Pkinase"/>
    <property type="match status" value="1"/>
</dbReference>
<keyword evidence="7" id="KW-0677">Repeat</keyword>
<accession>A0AAV9KTA3</accession>
<evidence type="ECO:0000313" key="21">
    <source>
        <dbReference type="EMBL" id="KAK4716461.1"/>
    </source>
</evidence>
<dbReference type="FunFam" id="3.30.200.20:FF:000043">
    <property type="entry name" value="Wall-associated receptor kinase 2"/>
    <property type="match status" value="1"/>
</dbReference>
<dbReference type="InterPro" id="IPR025287">
    <property type="entry name" value="WAK_GUB"/>
</dbReference>
<dbReference type="Pfam" id="PF00008">
    <property type="entry name" value="EGF"/>
    <property type="match status" value="1"/>
</dbReference>
<keyword evidence="11" id="KW-1133">Transmembrane helix</keyword>
<dbReference type="PROSITE" id="PS00107">
    <property type="entry name" value="PROTEIN_KINASE_ATP"/>
    <property type="match status" value="1"/>
</dbReference>
<dbReference type="InterPro" id="IPR011009">
    <property type="entry name" value="Kinase-like_dom_sf"/>
</dbReference>
<evidence type="ECO:0000256" key="2">
    <source>
        <dbReference type="ARBA" id="ARBA00022527"/>
    </source>
</evidence>
<reference evidence="21 22" key="1">
    <citation type="submission" date="2023-10" db="EMBL/GenBank/DDBJ databases">
        <title>Genome-Wide Identification Analysis in wild type Solanum Pinnatisectum Reveals Some Genes Defensing Phytophthora Infestans.</title>
        <authorList>
            <person name="Sun C."/>
        </authorList>
    </citation>
    <scope>NUCLEOTIDE SEQUENCE [LARGE SCALE GENOMIC DNA]</scope>
    <source>
        <strain evidence="21">LQN</strain>
        <tissue evidence="21">Leaf</tissue>
    </source>
</reference>
<comment type="caution">
    <text evidence="17">Lacks conserved residue(s) required for the propagation of feature annotation.</text>
</comment>
<dbReference type="Pfam" id="PF07645">
    <property type="entry name" value="EGF_CA"/>
    <property type="match status" value="1"/>
</dbReference>
<dbReference type="Proteomes" id="UP001311915">
    <property type="component" value="Unassembled WGS sequence"/>
</dbReference>
<evidence type="ECO:0000256" key="11">
    <source>
        <dbReference type="ARBA" id="ARBA00022989"/>
    </source>
</evidence>
<dbReference type="InterPro" id="IPR001245">
    <property type="entry name" value="Ser-Thr/Tyr_kinase_cat_dom"/>
</dbReference>
<keyword evidence="13" id="KW-1015">Disulfide bond</keyword>
<evidence type="ECO:0000313" key="22">
    <source>
        <dbReference type="Proteomes" id="UP001311915"/>
    </source>
</evidence>
<feature type="domain" description="Protein kinase" evidence="19">
    <location>
        <begin position="257"/>
        <end position="580"/>
    </location>
</feature>
<evidence type="ECO:0000259" key="20">
    <source>
        <dbReference type="PROSITE" id="PS50026"/>
    </source>
</evidence>
<evidence type="ECO:0000256" key="3">
    <source>
        <dbReference type="ARBA" id="ARBA00022536"/>
    </source>
</evidence>
<dbReference type="InterPro" id="IPR001881">
    <property type="entry name" value="EGF-like_Ca-bd_dom"/>
</dbReference>
<dbReference type="AlphaFoldDB" id="A0AAV9KTA3"/>
<evidence type="ECO:0000256" key="17">
    <source>
        <dbReference type="PROSITE-ProRule" id="PRU00076"/>
    </source>
</evidence>
<dbReference type="Pfam" id="PF13947">
    <property type="entry name" value="GUB_WAK_bind"/>
    <property type="match status" value="1"/>
</dbReference>
<dbReference type="InterPro" id="IPR045274">
    <property type="entry name" value="WAK-like"/>
</dbReference>
<evidence type="ECO:0000256" key="5">
    <source>
        <dbReference type="ARBA" id="ARBA00022692"/>
    </source>
</evidence>
<comment type="subcellular location">
    <subcellularLocation>
        <location evidence="1">Membrane</location>
        <topology evidence="1">Single-pass type I membrane protein</topology>
    </subcellularLocation>
</comment>
<evidence type="ECO:0000256" key="15">
    <source>
        <dbReference type="ARBA" id="ARBA00047558"/>
    </source>
</evidence>
<dbReference type="SMART" id="SM00181">
    <property type="entry name" value="EGF"/>
    <property type="match status" value="2"/>
</dbReference>
<evidence type="ECO:0000256" key="14">
    <source>
        <dbReference type="ARBA" id="ARBA00023180"/>
    </source>
</evidence>
<evidence type="ECO:0000256" key="16">
    <source>
        <dbReference type="ARBA" id="ARBA00047951"/>
    </source>
</evidence>